<organism evidence="1 2">
    <name type="scientific">Macroventuria anomochaeta</name>
    <dbReference type="NCBI Taxonomy" id="301207"/>
    <lineage>
        <taxon>Eukaryota</taxon>
        <taxon>Fungi</taxon>
        <taxon>Dikarya</taxon>
        <taxon>Ascomycota</taxon>
        <taxon>Pezizomycotina</taxon>
        <taxon>Dothideomycetes</taxon>
        <taxon>Pleosporomycetidae</taxon>
        <taxon>Pleosporales</taxon>
        <taxon>Pleosporineae</taxon>
        <taxon>Didymellaceae</taxon>
        <taxon>Macroventuria</taxon>
    </lineage>
</organism>
<evidence type="ECO:0000313" key="2">
    <source>
        <dbReference type="Proteomes" id="UP000799754"/>
    </source>
</evidence>
<evidence type="ECO:0000313" key="1">
    <source>
        <dbReference type="EMBL" id="KAF2632512.1"/>
    </source>
</evidence>
<name>A0ACB6SHD8_9PLEO</name>
<gene>
    <name evidence="1" type="ORF">BU25DRAFT_436317</name>
</gene>
<accession>A0ACB6SHD8</accession>
<comment type="caution">
    <text evidence="1">The sequence shown here is derived from an EMBL/GenBank/DDBJ whole genome shotgun (WGS) entry which is preliminary data.</text>
</comment>
<reference evidence="1" key="1">
    <citation type="journal article" date="2020" name="Stud. Mycol.">
        <title>101 Dothideomycetes genomes: a test case for predicting lifestyles and emergence of pathogens.</title>
        <authorList>
            <person name="Haridas S."/>
            <person name="Albert R."/>
            <person name="Binder M."/>
            <person name="Bloem J."/>
            <person name="Labutti K."/>
            <person name="Salamov A."/>
            <person name="Andreopoulos B."/>
            <person name="Baker S."/>
            <person name="Barry K."/>
            <person name="Bills G."/>
            <person name="Bluhm B."/>
            <person name="Cannon C."/>
            <person name="Castanera R."/>
            <person name="Culley D."/>
            <person name="Daum C."/>
            <person name="Ezra D."/>
            <person name="Gonzalez J."/>
            <person name="Henrissat B."/>
            <person name="Kuo A."/>
            <person name="Liang C."/>
            <person name="Lipzen A."/>
            <person name="Lutzoni F."/>
            <person name="Magnuson J."/>
            <person name="Mondo S."/>
            <person name="Nolan M."/>
            <person name="Ohm R."/>
            <person name="Pangilinan J."/>
            <person name="Park H.-J."/>
            <person name="Ramirez L."/>
            <person name="Alfaro M."/>
            <person name="Sun H."/>
            <person name="Tritt A."/>
            <person name="Yoshinaga Y."/>
            <person name="Zwiers L.-H."/>
            <person name="Turgeon B."/>
            <person name="Goodwin S."/>
            <person name="Spatafora J."/>
            <person name="Crous P."/>
            <person name="Grigoriev I."/>
        </authorList>
    </citation>
    <scope>NUCLEOTIDE SEQUENCE</scope>
    <source>
        <strain evidence="1">CBS 525.71</strain>
    </source>
</reference>
<protein>
    <submittedName>
        <fullName evidence="1">Uncharacterized protein</fullName>
    </submittedName>
</protein>
<dbReference type="Proteomes" id="UP000799754">
    <property type="component" value="Unassembled WGS sequence"/>
</dbReference>
<keyword evidence="2" id="KW-1185">Reference proteome</keyword>
<dbReference type="EMBL" id="MU006702">
    <property type="protein sequence ID" value="KAF2632512.1"/>
    <property type="molecule type" value="Genomic_DNA"/>
</dbReference>
<proteinExistence type="predicted"/>
<sequence>MDKTAKLIDLENLKRRAQQKVALKPLTSEDIKGLLIRFSEHVLQKPMLEKQFTEAPTIYQIKLFLEYFARARDGLLEDQITDTTLINRFNNLKQLVPGGLVSTCARPKPNAPIPVASDIVRFLFASDEYKEFHPRIRVQMAFTIQLMSCVGSIEGLLYKDVDLLYFSEPEPGWRLHVKLRNRKEHREYKKHAYVVVVFLLTATDAG</sequence>